<organism evidence="3 4">
    <name type="scientific">Cypionkella sinensis</name>
    <dbReference type="NCBI Taxonomy" id="1756043"/>
    <lineage>
        <taxon>Bacteria</taxon>
        <taxon>Pseudomonadati</taxon>
        <taxon>Pseudomonadota</taxon>
        <taxon>Alphaproteobacteria</taxon>
        <taxon>Rhodobacterales</taxon>
        <taxon>Paracoccaceae</taxon>
        <taxon>Cypionkella</taxon>
    </lineage>
</organism>
<keyword evidence="1" id="KW-1133">Transmembrane helix</keyword>
<dbReference type="Proteomes" id="UP001595547">
    <property type="component" value="Unassembled WGS sequence"/>
</dbReference>
<keyword evidence="1" id="KW-0472">Membrane</keyword>
<keyword evidence="3" id="KW-0378">Hydrolase</keyword>
<dbReference type="EMBL" id="JBHRTO010000001">
    <property type="protein sequence ID" value="MFC3181376.1"/>
    <property type="molecule type" value="Genomic_DNA"/>
</dbReference>
<feature type="transmembrane region" description="Helical" evidence="1">
    <location>
        <begin position="467"/>
        <end position="489"/>
    </location>
</feature>
<dbReference type="Pfam" id="PF00561">
    <property type="entry name" value="Abhydrolase_1"/>
    <property type="match status" value="1"/>
</dbReference>
<dbReference type="SUPFAM" id="SSF53474">
    <property type="entry name" value="alpha/beta-Hydrolases"/>
    <property type="match status" value="1"/>
</dbReference>
<dbReference type="InterPro" id="IPR000073">
    <property type="entry name" value="AB_hydrolase_1"/>
</dbReference>
<feature type="domain" description="AB hydrolase-1" evidence="2">
    <location>
        <begin position="51"/>
        <end position="163"/>
    </location>
</feature>
<name>A0ABV7J161_9RHOB</name>
<feature type="transmembrane region" description="Helical" evidence="1">
    <location>
        <begin position="437"/>
        <end position="455"/>
    </location>
</feature>
<comment type="caution">
    <text evidence="3">The sequence shown here is derived from an EMBL/GenBank/DDBJ whole genome shotgun (WGS) entry which is preliminary data.</text>
</comment>
<dbReference type="InterPro" id="IPR029058">
    <property type="entry name" value="AB_hydrolase_fold"/>
</dbReference>
<evidence type="ECO:0000256" key="1">
    <source>
        <dbReference type="SAM" id="Phobius"/>
    </source>
</evidence>
<reference evidence="4" key="1">
    <citation type="journal article" date="2019" name="Int. J. Syst. Evol. Microbiol.">
        <title>The Global Catalogue of Microorganisms (GCM) 10K type strain sequencing project: providing services to taxonomists for standard genome sequencing and annotation.</title>
        <authorList>
            <consortium name="The Broad Institute Genomics Platform"/>
            <consortium name="The Broad Institute Genome Sequencing Center for Infectious Disease"/>
            <person name="Wu L."/>
            <person name="Ma J."/>
        </authorList>
    </citation>
    <scope>NUCLEOTIDE SEQUENCE [LARGE SCALE GENOMIC DNA]</scope>
    <source>
        <strain evidence="4">KCTC 52039</strain>
    </source>
</reference>
<evidence type="ECO:0000313" key="4">
    <source>
        <dbReference type="Proteomes" id="UP001595547"/>
    </source>
</evidence>
<feature type="transmembrane region" description="Helical" evidence="1">
    <location>
        <begin position="415"/>
        <end position="431"/>
    </location>
</feature>
<feature type="transmembrane region" description="Helical" evidence="1">
    <location>
        <begin position="259"/>
        <end position="281"/>
    </location>
</feature>
<dbReference type="Gene3D" id="3.40.50.1820">
    <property type="entry name" value="alpha/beta hydrolase"/>
    <property type="match status" value="1"/>
</dbReference>
<feature type="transmembrane region" description="Helical" evidence="1">
    <location>
        <begin position="293"/>
        <end position="312"/>
    </location>
</feature>
<feature type="transmembrane region" description="Helical" evidence="1">
    <location>
        <begin position="349"/>
        <end position="369"/>
    </location>
</feature>
<accession>A0ABV7J161</accession>
<feature type="transmembrane region" description="Helical" evidence="1">
    <location>
        <begin position="381"/>
        <end position="403"/>
    </location>
</feature>
<sequence>MRFRPLVGILALLVSLVAVVQLEGARAGLQISDHSVGTTPVTLYQRAPEGPIVVVAHGFAGSRQIMQSYSLALAQAGYRVLAFDFEGHGRNTQPMSGDVTSIDGTTALLVAETRRMIGYARSLPGDTRIGLLGHSMATDIIIRASIDEQAAGQPVQAVVAISMFSGAVTADAPQRLLVISGAWESFLRKAGLDAARLVDPAAVEGAMVQSGPVRRATFVAPGVEHVGVLFSPSAVQAAQDWFDMAFDHESRTKRSPRGWWILALLGGIVLGFYPIAAKLPAAAPEPAIPTGRFVLAVLIPVAITPLLIAPFYRNFMPVLVADYLMLHLALFGALQLAILWRWPRWPGASAALSALVLAVWGIAVFGLALDRYGANFWPTPQRLPIIAALCLGCVPCMVADSYLTQAGRAALWRRVVVRLALFAALIIAAVLRPDDLTFVLIVLPVFVLFFLVHGLMGRWVGQRAGALAAGLGLGLCLAWALGVSFPLFAPE</sequence>
<dbReference type="GO" id="GO:0016787">
    <property type="term" value="F:hydrolase activity"/>
    <property type="evidence" value="ECO:0007669"/>
    <property type="project" value="UniProtKB-KW"/>
</dbReference>
<evidence type="ECO:0000313" key="3">
    <source>
        <dbReference type="EMBL" id="MFC3181376.1"/>
    </source>
</evidence>
<feature type="transmembrane region" description="Helical" evidence="1">
    <location>
        <begin position="324"/>
        <end position="342"/>
    </location>
</feature>
<dbReference type="RefSeq" id="WP_380072983.1">
    <property type="nucleotide sequence ID" value="NZ_JBHRTO010000001.1"/>
</dbReference>
<keyword evidence="4" id="KW-1185">Reference proteome</keyword>
<keyword evidence="1" id="KW-0812">Transmembrane</keyword>
<proteinExistence type="predicted"/>
<protein>
    <submittedName>
        <fullName evidence="3">Alpha/beta fold hydrolase</fullName>
    </submittedName>
</protein>
<evidence type="ECO:0000259" key="2">
    <source>
        <dbReference type="Pfam" id="PF00561"/>
    </source>
</evidence>
<gene>
    <name evidence="3" type="ORF">ACFOGH_10290</name>
</gene>